<dbReference type="InterPro" id="IPR050378">
    <property type="entry name" value="Metallo-dep_Hydrolases_sf"/>
</dbReference>
<protein>
    <submittedName>
        <fullName evidence="3">D-aminoacylase</fullName>
    </submittedName>
</protein>
<feature type="domain" description="Amidohydrolase 3" evidence="2">
    <location>
        <begin position="85"/>
        <end position="544"/>
    </location>
</feature>
<dbReference type="Proteomes" id="UP001501594">
    <property type="component" value="Unassembled WGS sequence"/>
</dbReference>
<evidence type="ECO:0000256" key="1">
    <source>
        <dbReference type="SAM" id="MobiDB-lite"/>
    </source>
</evidence>
<dbReference type="PANTHER" id="PTHR11647">
    <property type="entry name" value="HYDRANTOINASE/DIHYDROPYRIMIDINASE FAMILY MEMBER"/>
    <property type="match status" value="1"/>
</dbReference>
<name>A0ABP8E2X7_9MICO</name>
<proteinExistence type="predicted"/>
<dbReference type="EMBL" id="BAABAU010000001">
    <property type="protein sequence ID" value="GAA4266501.1"/>
    <property type="molecule type" value="Genomic_DNA"/>
</dbReference>
<dbReference type="Gene3D" id="2.30.40.10">
    <property type="entry name" value="Urease, subunit C, domain 1"/>
    <property type="match status" value="1"/>
</dbReference>
<reference evidence="4" key="1">
    <citation type="journal article" date="2019" name="Int. J. Syst. Evol. Microbiol.">
        <title>The Global Catalogue of Microorganisms (GCM) 10K type strain sequencing project: providing services to taxonomists for standard genome sequencing and annotation.</title>
        <authorList>
            <consortium name="The Broad Institute Genomics Platform"/>
            <consortium name="The Broad Institute Genome Sequencing Center for Infectious Disease"/>
            <person name="Wu L."/>
            <person name="Ma J."/>
        </authorList>
    </citation>
    <scope>NUCLEOTIDE SEQUENCE [LARGE SCALE GENOMIC DNA]</scope>
    <source>
        <strain evidence="4">JCM 17442</strain>
    </source>
</reference>
<sequence length="557" mass="57391">MSEGSRRAFRPETPVVPRDPSRDAGDDDAFVVRGGLVHDGSGADPVRADVVVRGGVVVEVVPRGPVRAEPVRAEPVRAEPGRDLRVVDATGLEILPGFIDVHSHDDAALFREGGLDPKLGQGVTTTVIGNCGLGVAPSSPALVDSAGPVLGAFPARSWAAFGDYLATVAAEARAVNSVALVPHAPLRIAVMGPDRRPATPAETDRLAGLAADALDAGAAGVSLGLMYSPGDSAEPPELLALARAAAARGRLLVAHIRNEADHLLASLDELADLGRETGAAVHVSHLKVTGPRNAGSMPRVIDHLDSLRASGVDVTADVYPYDAGSTTVMSLFPPWAQEGGAAGLVARLGDPGERAAVLASLTGEWSGTALENQWRAVGPSRIVLAGFADPALEAFEGSSIAAIATQLGVDPREALADLVVETGAQLTVIVFHTDEAGMRQALAWPHALVGSDGLPRETGSVHPRLSGTFSRALTLGVLPRGDMIRKTTHDAAVRFGIAGRGRIAPGSAADLQLVDAAAYRDRATYASPRLSPAGLRAVFVNGRLASDGRAGRFLPAG</sequence>
<dbReference type="Gene3D" id="3.30.1490.130">
    <property type="entry name" value="D-aminoacylase. Domain 3"/>
    <property type="match status" value="1"/>
</dbReference>
<gene>
    <name evidence="3" type="ORF">GCM10022256_21130</name>
</gene>
<dbReference type="SUPFAM" id="SSF51338">
    <property type="entry name" value="Composite domain of metallo-dependent hydrolases"/>
    <property type="match status" value="1"/>
</dbReference>
<dbReference type="InterPro" id="IPR023100">
    <property type="entry name" value="D-aminoacylase_insert_dom_sf"/>
</dbReference>
<dbReference type="SUPFAM" id="SSF51556">
    <property type="entry name" value="Metallo-dependent hydrolases"/>
    <property type="match status" value="1"/>
</dbReference>
<evidence type="ECO:0000313" key="3">
    <source>
        <dbReference type="EMBL" id="GAA4266501.1"/>
    </source>
</evidence>
<dbReference type="PANTHER" id="PTHR11647:SF1">
    <property type="entry name" value="COLLAPSIN RESPONSE MEDIATOR PROTEIN"/>
    <property type="match status" value="1"/>
</dbReference>
<accession>A0ABP8E2X7</accession>
<evidence type="ECO:0000259" key="2">
    <source>
        <dbReference type="Pfam" id="PF07969"/>
    </source>
</evidence>
<dbReference type="RefSeq" id="WP_344795769.1">
    <property type="nucleotide sequence ID" value="NZ_BAABAU010000001.1"/>
</dbReference>
<organism evidence="3 4">
    <name type="scientific">Frondihabitans peucedani</name>
    <dbReference type="NCBI Taxonomy" id="598626"/>
    <lineage>
        <taxon>Bacteria</taxon>
        <taxon>Bacillati</taxon>
        <taxon>Actinomycetota</taxon>
        <taxon>Actinomycetes</taxon>
        <taxon>Micrococcales</taxon>
        <taxon>Microbacteriaceae</taxon>
        <taxon>Frondihabitans</taxon>
    </lineage>
</organism>
<feature type="region of interest" description="Disordered" evidence="1">
    <location>
        <begin position="1"/>
        <end position="27"/>
    </location>
</feature>
<feature type="compositionally biased region" description="Basic and acidic residues" evidence="1">
    <location>
        <begin position="1"/>
        <end position="10"/>
    </location>
</feature>
<dbReference type="InterPro" id="IPR032466">
    <property type="entry name" value="Metal_Hydrolase"/>
</dbReference>
<dbReference type="InterPro" id="IPR011059">
    <property type="entry name" value="Metal-dep_hydrolase_composite"/>
</dbReference>
<keyword evidence="4" id="KW-1185">Reference proteome</keyword>
<comment type="caution">
    <text evidence="3">The sequence shown here is derived from an EMBL/GenBank/DDBJ whole genome shotgun (WGS) entry which is preliminary data.</text>
</comment>
<evidence type="ECO:0000313" key="4">
    <source>
        <dbReference type="Proteomes" id="UP001501594"/>
    </source>
</evidence>
<dbReference type="Pfam" id="PF07969">
    <property type="entry name" value="Amidohydro_3"/>
    <property type="match status" value="1"/>
</dbReference>
<dbReference type="Gene3D" id="3.20.20.140">
    <property type="entry name" value="Metal-dependent hydrolases"/>
    <property type="match status" value="1"/>
</dbReference>
<dbReference type="InterPro" id="IPR013108">
    <property type="entry name" value="Amidohydro_3"/>
</dbReference>